<dbReference type="EMBL" id="JAGPXF010000008">
    <property type="protein sequence ID" value="KAH7232819.1"/>
    <property type="molecule type" value="Genomic_DNA"/>
</dbReference>
<dbReference type="Proteomes" id="UP000813427">
    <property type="component" value="Unassembled WGS sequence"/>
</dbReference>
<gene>
    <name evidence="3" type="ORF">BKA59DRAFT_460283</name>
</gene>
<name>A0A8K0RNG1_9HYPO</name>
<accession>A0A8K0RNG1</accession>
<feature type="compositionally biased region" description="Polar residues" evidence="1">
    <location>
        <begin position="120"/>
        <end position="130"/>
    </location>
</feature>
<dbReference type="PROSITE" id="PS50097">
    <property type="entry name" value="BTB"/>
    <property type="match status" value="1"/>
</dbReference>
<sequence length="278" mass="30946">MSYSNVTLRYPTLLRAKPLALRQHLTTRLMTFVIGSKEFELSLHSRLFSTLSVRFRVIVKGNKRYVRLEDVDEDVFSRFAQFVYSGSYMDFGGNEQDEMGTSDKIDTANGIEEKPGNATLPDTPSFSPANSDARKPQDLFNSAPSDGPKSLSFGAPLSSHQEDVPLNLFGQSLGTENLISTQSPARFLFSLASYTTTTENGSGCICSNQTAPKAQVPVERKYPSGMCSFELHKSGQCENKKRFSSNFVRSHIPTFRFGQNTVPIKPDPQTENFQKVLI</sequence>
<keyword evidence="4" id="KW-1185">Reference proteome</keyword>
<feature type="domain" description="BTB" evidence="2">
    <location>
        <begin position="28"/>
        <end position="86"/>
    </location>
</feature>
<evidence type="ECO:0000256" key="1">
    <source>
        <dbReference type="SAM" id="MobiDB-lite"/>
    </source>
</evidence>
<evidence type="ECO:0000313" key="3">
    <source>
        <dbReference type="EMBL" id="KAH7232819.1"/>
    </source>
</evidence>
<evidence type="ECO:0000259" key="2">
    <source>
        <dbReference type="PROSITE" id="PS50097"/>
    </source>
</evidence>
<comment type="caution">
    <text evidence="3">The sequence shown here is derived from an EMBL/GenBank/DDBJ whole genome shotgun (WGS) entry which is preliminary data.</text>
</comment>
<proteinExistence type="predicted"/>
<organism evidence="3 4">
    <name type="scientific">Fusarium tricinctum</name>
    <dbReference type="NCBI Taxonomy" id="61284"/>
    <lineage>
        <taxon>Eukaryota</taxon>
        <taxon>Fungi</taxon>
        <taxon>Dikarya</taxon>
        <taxon>Ascomycota</taxon>
        <taxon>Pezizomycotina</taxon>
        <taxon>Sordariomycetes</taxon>
        <taxon>Hypocreomycetidae</taxon>
        <taxon>Hypocreales</taxon>
        <taxon>Nectriaceae</taxon>
        <taxon>Fusarium</taxon>
        <taxon>Fusarium tricinctum species complex</taxon>
    </lineage>
</organism>
<dbReference type="InterPro" id="IPR000210">
    <property type="entry name" value="BTB/POZ_dom"/>
</dbReference>
<dbReference type="OrthoDB" id="9997739at2759"/>
<dbReference type="AlphaFoldDB" id="A0A8K0RNG1"/>
<reference evidence="3" key="1">
    <citation type="journal article" date="2021" name="Nat. Commun.">
        <title>Genetic determinants of endophytism in the Arabidopsis root mycobiome.</title>
        <authorList>
            <person name="Mesny F."/>
            <person name="Miyauchi S."/>
            <person name="Thiergart T."/>
            <person name="Pickel B."/>
            <person name="Atanasova L."/>
            <person name="Karlsson M."/>
            <person name="Huettel B."/>
            <person name="Barry K.W."/>
            <person name="Haridas S."/>
            <person name="Chen C."/>
            <person name="Bauer D."/>
            <person name="Andreopoulos W."/>
            <person name="Pangilinan J."/>
            <person name="LaButti K."/>
            <person name="Riley R."/>
            <person name="Lipzen A."/>
            <person name="Clum A."/>
            <person name="Drula E."/>
            <person name="Henrissat B."/>
            <person name="Kohler A."/>
            <person name="Grigoriev I.V."/>
            <person name="Martin F.M."/>
            <person name="Hacquard S."/>
        </authorList>
    </citation>
    <scope>NUCLEOTIDE SEQUENCE</scope>
    <source>
        <strain evidence="3">MPI-SDFR-AT-0068</strain>
    </source>
</reference>
<protein>
    <recommendedName>
        <fullName evidence="2">BTB domain-containing protein</fullName>
    </recommendedName>
</protein>
<feature type="region of interest" description="Disordered" evidence="1">
    <location>
        <begin position="95"/>
        <end position="157"/>
    </location>
</feature>
<feature type="compositionally biased region" description="Basic and acidic residues" evidence="1">
    <location>
        <begin position="101"/>
        <end position="115"/>
    </location>
</feature>
<evidence type="ECO:0000313" key="4">
    <source>
        <dbReference type="Proteomes" id="UP000813427"/>
    </source>
</evidence>